<keyword evidence="10" id="KW-1185">Reference proteome</keyword>
<keyword evidence="5" id="KW-0808">Transferase</keyword>
<dbReference type="STRING" id="942150.IV64_GL001891"/>
<dbReference type="RefSeq" id="WP_057705665.1">
    <property type="nucleotide sequence ID" value="NZ_JQCL01000029.1"/>
</dbReference>
<dbReference type="InterPro" id="IPR036667">
    <property type="entry name" value="PTS_IIB_sorbose-sp_sf"/>
</dbReference>
<proteinExistence type="predicted"/>
<gene>
    <name evidence="9" type="ORF">IV64_GL001891</name>
</gene>
<evidence type="ECO:0000256" key="7">
    <source>
        <dbReference type="ARBA" id="ARBA00022777"/>
    </source>
</evidence>
<reference evidence="9 10" key="1">
    <citation type="journal article" date="2015" name="Genome Announc.">
        <title>Expanding the biotechnology potential of lactobacilli through comparative genomics of 213 strains and associated genera.</title>
        <authorList>
            <person name="Sun Z."/>
            <person name="Harris H.M."/>
            <person name="McCann A."/>
            <person name="Guo C."/>
            <person name="Argimon S."/>
            <person name="Zhang W."/>
            <person name="Yang X."/>
            <person name="Jeffery I.B."/>
            <person name="Cooney J.C."/>
            <person name="Kagawa T.F."/>
            <person name="Liu W."/>
            <person name="Song Y."/>
            <person name="Salvetti E."/>
            <person name="Wrobel A."/>
            <person name="Rasinkangas P."/>
            <person name="Parkhill J."/>
            <person name="Rea M.C."/>
            <person name="O'Sullivan O."/>
            <person name="Ritari J."/>
            <person name="Douillard F.P."/>
            <person name="Paul Ross R."/>
            <person name="Yang R."/>
            <person name="Briner A.E."/>
            <person name="Felis G.E."/>
            <person name="de Vos W.M."/>
            <person name="Barrangou R."/>
            <person name="Klaenhammer T.R."/>
            <person name="Caufield P.W."/>
            <person name="Cui Y."/>
            <person name="Zhang H."/>
            <person name="O'Toole P.W."/>
        </authorList>
    </citation>
    <scope>NUCLEOTIDE SEQUENCE [LARGE SCALE GENOMIC DNA]</scope>
    <source>
        <strain evidence="9 10">LMG 26013</strain>
    </source>
</reference>
<dbReference type="PATRIC" id="fig|942150.3.peg.1965"/>
<keyword evidence="4" id="KW-0762">Sugar transport</keyword>
<dbReference type="SUPFAM" id="SSF52728">
    <property type="entry name" value="PTS IIb component"/>
    <property type="match status" value="1"/>
</dbReference>
<dbReference type="EMBL" id="JQCL01000029">
    <property type="protein sequence ID" value="KRO14054.1"/>
    <property type="molecule type" value="Genomic_DNA"/>
</dbReference>
<name>A0A0R2MK42_9LACO</name>
<keyword evidence="2" id="KW-0813">Transport</keyword>
<keyword evidence="7" id="KW-0418">Kinase</keyword>
<evidence type="ECO:0000256" key="1">
    <source>
        <dbReference type="ARBA" id="ARBA00004496"/>
    </source>
</evidence>
<evidence type="ECO:0000256" key="5">
    <source>
        <dbReference type="ARBA" id="ARBA00022679"/>
    </source>
</evidence>
<sequence length="161" mass="17954">MPVVLARVDSRLIHGVVVTDWFGKLSPKRYMVIDDEISKDESLKATMRMAKPSGTGMSIIDTDKAIHNFKNGNYDTQRVFVLVKDPATLIKLIDAGVEIPKVDVGIIFMGEGKTKVSSYVAMGPDDVQKLKTIQSKGVPVVLQYIPNDPEEPIERYYDKVK</sequence>
<comment type="caution">
    <text evidence="9">The sequence shown here is derived from an EMBL/GenBank/DDBJ whole genome shotgun (WGS) entry which is preliminary data.</text>
</comment>
<accession>A0A0R2MK42</accession>
<dbReference type="OrthoDB" id="9788818at2"/>
<evidence type="ECO:0000256" key="6">
    <source>
        <dbReference type="ARBA" id="ARBA00022683"/>
    </source>
</evidence>
<evidence type="ECO:0000256" key="4">
    <source>
        <dbReference type="ARBA" id="ARBA00022597"/>
    </source>
</evidence>
<dbReference type="GO" id="GO:0009401">
    <property type="term" value="P:phosphoenolpyruvate-dependent sugar phosphotransferase system"/>
    <property type="evidence" value="ECO:0007669"/>
    <property type="project" value="UniProtKB-KW"/>
</dbReference>
<dbReference type="GO" id="GO:0005737">
    <property type="term" value="C:cytoplasm"/>
    <property type="evidence" value="ECO:0007669"/>
    <property type="project" value="UniProtKB-SubCell"/>
</dbReference>
<evidence type="ECO:0000256" key="3">
    <source>
        <dbReference type="ARBA" id="ARBA00022490"/>
    </source>
</evidence>
<organism evidence="9 10">
    <name type="scientific">Lactiplantibacillus xiangfangensis</name>
    <dbReference type="NCBI Taxonomy" id="942150"/>
    <lineage>
        <taxon>Bacteria</taxon>
        <taxon>Bacillati</taxon>
        <taxon>Bacillota</taxon>
        <taxon>Bacilli</taxon>
        <taxon>Lactobacillales</taxon>
        <taxon>Lactobacillaceae</taxon>
        <taxon>Lactiplantibacillus</taxon>
    </lineage>
</organism>
<evidence type="ECO:0000256" key="2">
    <source>
        <dbReference type="ARBA" id="ARBA00022448"/>
    </source>
</evidence>
<dbReference type="InterPro" id="IPR004720">
    <property type="entry name" value="PTS_IIB_sorbose-sp"/>
</dbReference>
<dbReference type="GO" id="GO:0016301">
    <property type="term" value="F:kinase activity"/>
    <property type="evidence" value="ECO:0007669"/>
    <property type="project" value="UniProtKB-KW"/>
</dbReference>
<dbReference type="GO" id="GO:0008982">
    <property type="term" value="F:protein-N(PI)-phosphohistidine-sugar phosphotransferase activity"/>
    <property type="evidence" value="ECO:0007669"/>
    <property type="project" value="InterPro"/>
</dbReference>
<dbReference type="Gene3D" id="3.40.35.10">
    <property type="entry name" value="Phosphotransferase system, sorbose subfamily IIB component"/>
    <property type="match status" value="1"/>
</dbReference>
<dbReference type="AlphaFoldDB" id="A0A0R2MK42"/>
<keyword evidence="3" id="KW-0963">Cytoplasm</keyword>
<protein>
    <submittedName>
        <fullName evidence="9">PTS family porter sugar-specific EIIB component</fullName>
    </submittedName>
</protein>
<dbReference type="Proteomes" id="UP000051783">
    <property type="component" value="Unassembled WGS sequence"/>
</dbReference>
<evidence type="ECO:0000313" key="10">
    <source>
        <dbReference type="Proteomes" id="UP000051783"/>
    </source>
</evidence>
<dbReference type="PROSITE" id="PS51101">
    <property type="entry name" value="PTS_EIIB_TYPE_4"/>
    <property type="match status" value="1"/>
</dbReference>
<feature type="domain" description="PTS EIIB type-4" evidence="8">
    <location>
        <begin position="1"/>
        <end position="161"/>
    </location>
</feature>
<evidence type="ECO:0000259" key="8">
    <source>
        <dbReference type="PROSITE" id="PS51101"/>
    </source>
</evidence>
<comment type="subcellular location">
    <subcellularLocation>
        <location evidence="1">Cytoplasm</location>
    </subcellularLocation>
</comment>
<keyword evidence="6" id="KW-0598">Phosphotransferase system</keyword>
<evidence type="ECO:0000313" key="9">
    <source>
        <dbReference type="EMBL" id="KRO14054.1"/>
    </source>
</evidence>
<dbReference type="Pfam" id="PF03830">
    <property type="entry name" value="PTSIIB_sorb"/>
    <property type="match status" value="1"/>
</dbReference>